<organism evidence="1 2">
    <name type="scientific">Acetobacter syzygii</name>
    <dbReference type="NCBI Taxonomy" id="146476"/>
    <lineage>
        <taxon>Bacteria</taxon>
        <taxon>Pseudomonadati</taxon>
        <taxon>Pseudomonadota</taxon>
        <taxon>Alphaproteobacteria</taxon>
        <taxon>Acetobacterales</taxon>
        <taxon>Acetobacteraceae</taxon>
        <taxon>Acetobacter</taxon>
    </lineage>
</organism>
<sequence>MGQAVFSAGGIWDRFLKMKRPILRFFYKAPAVAAVLATVSMAGCQSVPYQLKVEQTPSTLLYSYAIANGMARGQLMNGGMTLPQIVQILTADRSALSAILVFRDHPGAETFRFAGQKVEDFLFVIDHPISNTMSVVVAPGGQPVPFIPR</sequence>
<protein>
    <submittedName>
        <fullName evidence="1">Uncharacterized protein</fullName>
    </submittedName>
</protein>
<gene>
    <name evidence="1" type="ORF">B9K05_03125</name>
</gene>
<dbReference type="Proteomes" id="UP000216033">
    <property type="component" value="Unassembled WGS sequence"/>
</dbReference>
<proteinExistence type="predicted"/>
<evidence type="ECO:0000313" key="2">
    <source>
        <dbReference type="Proteomes" id="UP000216033"/>
    </source>
</evidence>
<dbReference type="EMBL" id="NDFP01000002">
    <property type="protein sequence ID" value="PAL28292.1"/>
    <property type="molecule type" value="Genomic_DNA"/>
</dbReference>
<reference evidence="1 2" key="1">
    <citation type="submission" date="2017-04" db="EMBL/GenBank/DDBJ databases">
        <title>Kefir bacterial isolates.</title>
        <authorList>
            <person name="Kim Y."/>
            <person name="Blasche S."/>
            <person name="Patil K.R."/>
        </authorList>
    </citation>
    <scope>NUCLEOTIDE SEQUENCE [LARGE SCALE GENOMIC DNA]</scope>
    <source>
        <strain evidence="1 2">KR-2</strain>
    </source>
</reference>
<accession>A0A270BTB9</accession>
<evidence type="ECO:0000313" key="1">
    <source>
        <dbReference type="EMBL" id="PAL28292.1"/>
    </source>
</evidence>
<comment type="caution">
    <text evidence="1">The sequence shown here is derived from an EMBL/GenBank/DDBJ whole genome shotgun (WGS) entry which is preliminary data.</text>
</comment>
<keyword evidence="2" id="KW-1185">Reference proteome</keyword>
<name>A0A270BTB9_9PROT</name>
<dbReference type="AlphaFoldDB" id="A0A270BTB9"/>